<proteinExistence type="inferred from homology"/>
<dbReference type="GO" id="GO:0003735">
    <property type="term" value="F:structural constituent of ribosome"/>
    <property type="evidence" value="ECO:0007669"/>
    <property type="project" value="InterPro"/>
</dbReference>
<dbReference type="Proteomes" id="UP001289374">
    <property type="component" value="Unassembled WGS sequence"/>
</dbReference>
<dbReference type="Pfam" id="PF00297">
    <property type="entry name" value="Ribosomal_L3"/>
    <property type="match status" value="1"/>
</dbReference>
<keyword evidence="3" id="KW-0687">Ribonucleoprotein</keyword>
<comment type="similarity">
    <text evidence="1">Belongs to the universal ribosomal protein uL3 family.</text>
</comment>
<organism evidence="4 5">
    <name type="scientific">Sesamum angolense</name>
    <dbReference type="NCBI Taxonomy" id="2727404"/>
    <lineage>
        <taxon>Eukaryota</taxon>
        <taxon>Viridiplantae</taxon>
        <taxon>Streptophyta</taxon>
        <taxon>Embryophyta</taxon>
        <taxon>Tracheophyta</taxon>
        <taxon>Spermatophyta</taxon>
        <taxon>Magnoliopsida</taxon>
        <taxon>eudicotyledons</taxon>
        <taxon>Gunneridae</taxon>
        <taxon>Pentapetalae</taxon>
        <taxon>asterids</taxon>
        <taxon>lamiids</taxon>
        <taxon>Lamiales</taxon>
        <taxon>Pedaliaceae</taxon>
        <taxon>Sesamum</taxon>
    </lineage>
</organism>
<dbReference type="GO" id="GO:0003723">
    <property type="term" value="F:RNA binding"/>
    <property type="evidence" value="ECO:0007669"/>
    <property type="project" value="TreeGrafter"/>
</dbReference>
<name>A0AAE1X4D8_9LAMI</name>
<accession>A0AAE1X4D8</accession>
<evidence type="ECO:0000313" key="4">
    <source>
        <dbReference type="EMBL" id="KAK4405070.1"/>
    </source>
</evidence>
<evidence type="ECO:0000313" key="5">
    <source>
        <dbReference type="Proteomes" id="UP001289374"/>
    </source>
</evidence>
<dbReference type="PANTHER" id="PTHR11363:SF5">
    <property type="entry name" value="LARGE RIBOSOMAL SUBUNIT PROTEIN UL3"/>
    <property type="match status" value="1"/>
</dbReference>
<evidence type="ECO:0000256" key="2">
    <source>
        <dbReference type="ARBA" id="ARBA00022980"/>
    </source>
</evidence>
<dbReference type="GO" id="GO:0022625">
    <property type="term" value="C:cytosolic large ribosomal subunit"/>
    <property type="evidence" value="ECO:0007669"/>
    <property type="project" value="TreeGrafter"/>
</dbReference>
<dbReference type="InterPro" id="IPR000597">
    <property type="entry name" value="Ribosomal_uL3"/>
</dbReference>
<gene>
    <name evidence="4" type="ORF">Sango_0513500</name>
</gene>
<keyword evidence="5" id="KW-1185">Reference proteome</keyword>
<reference evidence="4" key="2">
    <citation type="journal article" date="2024" name="Plant">
        <title>Genomic evolution and insights into agronomic trait innovations of Sesamum species.</title>
        <authorList>
            <person name="Miao H."/>
            <person name="Wang L."/>
            <person name="Qu L."/>
            <person name="Liu H."/>
            <person name="Sun Y."/>
            <person name="Le M."/>
            <person name="Wang Q."/>
            <person name="Wei S."/>
            <person name="Zheng Y."/>
            <person name="Lin W."/>
            <person name="Duan Y."/>
            <person name="Cao H."/>
            <person name="Xiong S."/>
            <person name="Wang X."/>
            <person name="Wei L."/>
            <person name="Li C."/>
            <person name="Ma Q."/>
            <person name="Ju M."/>
            <person name="Zhao R."/>
            <person name="Li G."/>
            <person name="Mu C."/>
            <person name="Tian Q."/>
            <person name="Mei H."/>
            <person name="Zhang T."/>
            <person name="Gao T."/>
            <person name="Zhang H."/>
        </authorList>
    </citation>
    <scope>NUCLEOTIDE SEQUENCE</scope>
    <source>
        <strain evidence="4">K16</strain>
    </source>
</reference>
<dbReference type="InterPro" id="IPR045077">
    <property type="entry name" value="L3_arc_euk"/>
</dbReference>
<evidence type="ECO:0000256" key="3">
    <source>
        <dbReference type="ARBA" id="ARBA00023274"/>
    </source>
</evidence>
<sequence>MKCCRTEKDITPMGGLPHHGVMKDDYLMIKGCCVGPKKRIVTLRQILINQTSRVALEEIKLKDQSGISNRWEAMDAILHRIEKLVVGGLASSGTDGKFEYRILNLLAVSGEPKNLENFLWDMETYFQAARVPDAKMVSITSMYLTENAKLCWPFSFVG</sequence>
<protein>
    <submittedName>
        <fullName evidence="4">60S ribosomal protein L3-1</fullName>
    </submittedName>
</protein>
<comment type="caution">
    <text evidence="4">The sequence shown here is derived from an EMBL/GenBank/DDBJ whole genome shotgun (WGS) entry which is preliminary data.</text>
</comment>
<evidence type="ECO:0000256" key="1">
    <source>
        <dbReference type="ARBA" id="ARBA00006540"/>
    </source>
</evidence>
<dbReference type="InterPro" id="IPR009000">
    <property type="entry name" value="Transl_B-barrel_sf"/>
</dbReference>
<keyword evidence="2 4" id="KW-0689">Ribosomal protein</keyword>
<dbReference type="Gene3D" id="2.40.30.10">
    <property type="entry name" value="Translation factors"/>
    <property type="match status" value="1"/>
</dbReference>
<dbReference type="GO" id="GO:0006412">
    <property type="term" value="P:translation"/>
    <property type="evidence" value="ECO:0007669"/>
    <property type="project" value="InterPro"/>
</dbReference>
<dbReference type="SUPFAM" id="SSF50447">
    <property type="entry name" value="Translation proteins"/>
    <property type="match status" value="1"/>
</dbReference>
<dbReference type="EMBL" id="JACGWL010000003">
    <property type="protein sequence ID" value="KAK4405070.1"/>
    <property type="molecule type" value="Genomic_DNA"/>
</dbReference>
<dbReference type="AlphaFoldDB" id="A0AAE1X4D8"/>
<dbReference type="PANTHER" id="PTHR11363">
    <property type="entry name" value="60S RIBOSOMAL PROTEIN L3-RELATED"/>
    <property type="match status" value="1"/>
</dbReference>
<reference evidence="4" key="1">
    <citation type="submission" date="2020-06" db="EMBL/GenBank/DDBJ databases">
        <authorList>
            <person name="Li T."/>
            <person name="Hu X."/>
            <person name="Zhang T."/>
            <person name="Song X."/>
            <person name="Zhang H."/>
            <person name="Dai N."/>
            <person name="Sheng W."/>
            <person name="Hou X."/>
            <person name="Wei L."/>
        </authorList>
    </citation>
    <scope>NUCLEOTIDE SEQUENCE</scope>
    <source>
        <strain evidence="4">K16</strain>
        <tissue evidence="4">Leaf</tissue>
    </source>
</reference>